<dbReference type="Proteomes" id="UP000694548">
    <property type="component" value="Unassembled WGS sequence"/>
</dbReference>
<organism evidence="1 2">
    <name type="scientific">Nothobranchius furzeri</name>
    <name type="common">Turquoise killifish</name>
    <dbReference type="NCBI Taxonomy" id="105023"/>
    <lineage>
        <taxon>Eukaryota</taxon>
        <taxon>Metazoa</taxon>
        <taxon>Chordata</taxon>
        <taxon>Craniata</taxon>
        <taxon>Vertebrata</taxon>
        <taxon>Euteleostomi</taxon>
        <taxon>Actinopterygii</taxon>
        <taxon>Neopterygii</taxon>
        <taxon>Teleostei</taxon>
        <taxon>Neoteleostei</taxon>
        <taxon>Acanthomorphata</taxon>
        <taxon>Ovalentaria</taxon>
        <taxon>Atherinomorphae</taxon>
        <taxon>Cyprinodontiformes</taxon>
        <taxon>Nothobranchiidae</taxon>
        <taxon>Nothobranchius</taxon>
    </lineage>
</organism>
<dbReference type="Ensembl" id="ENSNFUT00015031089.1">
    <property type="protein sequence ID" value="ENSNFUP00015029757.1"/>
    <property type="gene ID" value="ENSNFUG00015014479.1"/>
</dbReference>
<evidence type="ECO:0000313" key="2">
    <source>
        <dbReference type="Proteomes" id="UP000694548"/>
    </source>
</evidence>
<evidence type="ECO:0000313" key="1">
    <source>
        <dbReference type="Ensembl" id="ENSNFUP00015029757.1"/>
    </source>
</evidence>
<sequence>MGFWDYNKCYRALTLIVNRNSMWLAQCWVDLHDKSNQVFNDRLFCYIYVGLNRDMNEYIKLSPENFSYKEKPPFDPECRGL</sequence>
<dbReference type="AlphaFoldDB" id="A0A8C6M6V1"/>
<reference evidence="1" key="1">
    <citation type="submission" date="2025-08" db="UniProtKB">
        <authorList>
            <consortium name="Ensembl"/>
        </authorList>
    </citation>
    <scope>IDENTIFICATION</scope>
</reference>
<reference evidence="1" key="2">
    <citation type="submission" date="2025-09" db="UniProtKB">
        <authorList>
            <consortium name="Ensembl"/>
        </authorList>
    </citation>
    <scope>IDENTIFICATION</scope>
</reference>
<protein>
    <submittedName>
        <fullName evidence="1">Uncharacterized protein</fullName>
    </submittedName>
</protein>
<proteinExistence type="predicted"/>
<accession>A0A8C6M6V1</accession>
<name>A0A8C6M6V1_NOTFU</name>
<keyword evidence="2" id="KW-1185">Reference proteome</keyword>